<gene>
    <name evidence="2" type="ORF">PVAP13_7NG118417</name>
</gene>
<feature type="region of interest" description="Disordered" evidence="1">
    <location>
        <begin position="32"/>
        <end position="91"/>
    </location>
</feature>
<dbReference type="AlphaFoldDB" id="A0A8T0PX28"/>
<proteinExistence type="predicted"/>
<reference evidence="2" key="1">
    <citation type="submission" date="2020-05" db="EMBL/GenBank/DDBJ databases">
        <title>WGS assembly of Panicum virgatum.</title>
        <authorList>
            <person name="Lovell J.T."/>
            <person name="Jenkins J."/>
            <person name="Shu S."/>
            <person name="Juenger T.E."/>
            <person name="Schmutz J."/>
        </authorList>
    </citation>
    <scope>NUCLEOTIDE SEQUENCE</scope>
    <source>
        <strain evidence="2">AP13</strain>
    </source>
</reference>
<keyword evidence="3" id="KW-1185">Reference proteome</keyword>
<evidence type="ECO:0000313" key="2">
    <source>
        <dbReference type="EMBL" id="KAG2565655.1"/>
    </source>
</evidence>
<protein>
    <submittedName>
        <fullName evidence="2">Uncharacterized protein</fullName>
    </submittedName>
</protein>
<feature type="region of interest" description="Disordered" evidence="1">
    <location>
        <begin position="110"/>
        <end position="130"/>
    </location>
</feature>
<dbReference type="EMBL" id="CM029050">
    <property type="protein sequence ID" value="KAG2565655.1"/>
    <property type="molecule type" value="Genomic_DNA"/>
</dbReference>
<organism evidence="2 3">
    <name type="scientific">Panicum virgatum</name>
    <name type="common">Blackwell switchgrass</name>
    <dbReference type="NCBI Taxonomy" id="38727"/>
    <lineage>
        <taxon>Eukaryota</taxon>
        <taxon>Viridiplantae</taxon>
        <taxon>Streptophyta</taxon>
        <taxon>Embryophyta</taxon>
        <taxon>Tracheophyta</taxon>
        <taxon>Spermatophyta</taxon>
        <taxon>Magnoliopsida</taxon>
        <taxon>Liliopsida</taxon>
        <taxon>Poales</taxon>
        <taxon>Poaceae</taxon>
        <taxon>PACMAD clade</taxon>
        <taxon>Panicoideae</taxon>
        <taxon>Panicodae</taxon>
        <taxon>Paniceae</taxon>
        <taxon>Panicinae</taxon>
        <taxon>Panicum</taxon>
        <taxon>Panicum sect. Hiantes</taxon>
    </lineage>
</organism>
<accession>A0A8T0PX28</accession>
<evidence type="ECO:0000313" key="3">
    <source>
        <dbReference type="Proteomes" id="UP000823388"/>
    </source>
</evidence>
<feature type="compositionally biased region" description="Pro residues" evidence="1">
    <location>
        <begin position="113"/>
        <end position="126"/>
    </location>
</feature>
<name>A0A8T0PX28_PANVG</name>
<evidence type="ECO:0000256" key="1">
    <source>
        <dbReference type="SAM" id="MobiDB-lite"/>
    </source>
</evidence>
<sequence length="185" mass="19428">MAAAVCLPAPAVACQPAAARLGRRPAAFPRCRFHPSGPAPAAPLTRSAQDSRPARPSPEFIYSGKATRKKDVSSPSECSSSRSSWGRGQSAETCSLGMSQIGSEAFTLRGTCSPPPSTPPCSPPSPSVSSTRRLYGCCSLAWRAATRTRASGSRAWWTVDTVKIIGKSLPPPDVPPSKPPMVWPP</sequence>
<dbReference type="Proteomes" id="UP000823388">
    <property type="component" value="Chromosome 7N"/>
</dbReference>
<feature type="compositionally biased region" description="Low complexity" evidence="1">
    <location>
        <begin position="73"/>
        <end position="84"/>
    </location>
</feature>
<comment type="caution">
    <text evidence="2">The sequence shown here is derived from an EMBL/GenBank/DDBJ whole genome shotgun (WGS) entry which is preliminary data.</text>
</comment>